<dbReference type="Pfam" id="PF00498">
    <property type="entry name" value="FHA"/>
    <property type="match status" value="1"/>
</dbReference>
<feature type="transmembrane region" description="Helical" evidence="1">
    <location>
        <begin position="124"/>
        <end position="144"/>
    </location>
</feature>
<dbReference type="RefSeq" id="WP_097110776.1">
    <property type="nucleotide sequence ID" value="NZ_OBEB01000002.1"/>
</dbReference>
<keyword evidence="1" id="KW-0472">Membrane</keyword>
<dbReference type="InterPro" id="IPR008984">
    <property type="entry name" value="SMAD_FHA_dom_sf"/>
</dbReference>
<feature type="transmembrane region" description="Helical" evidence="1">
    <location>
        <begin position="156"/>
        <end position="177"/>
    </location>
</feature>
<dbReference type="AlphaFoldDB" id="A0A285INY7"/>
<reference evidence="4" key="1">
    <citation type="submission" date="2017-09" db="EMBL/GenBank/DDBJ databases">
        <authorList>
            <person name="Varghese N."/>
            <person name="Submissions S."/>
        </authorList>
    </citation>
    <scope>NUCLEOTIDE SEQUENCE [LARGE SCALE GENOMIC DNA]</scope>
    <source>
        <strain evidence="4">CGMCC 1.12461</strain>
    </source>
</reference>
<keyword evidence="1" id="KW-1133">Transmembrane helix</keyword>
<feature type="domain" description="FHA" evidence="2">
    <location>
        <begin position="25"/>
        <end position="68"/>
    </location>
</feature>
<evidence type="ECO:0000256" key="1">
    <source>
        <dbReference type="SAM" id="Phobius"/>
    </source>
</evidence>
<feature type="transmembrane region" description="Helical" evidence="1">
    <location>
        <begin position="222"/>
        <end position="242"/>
    </location>
</feature>
<evidence type="ECO:0000313" key="3">
    <source>
        <dbReference type="EMBL" id="SNY49730.1"/>
    </source>
</evidence>
<dbReference type="PROSITE" id="PS50006">
    <property type="entry name" value="FHA_DOMAIN"/>
    <property type="match status" value="1"/>
</dbReference>
<name>A0A285INY7_9GAMM</name>
<gene>
    <name evidence="3" type="ORF">SAMN06297280_1518</name>
</gene>
<dbReference type="OrthoDB" id="5762105at2"/>
<dbReference type="EMBL" id="OBEB01000002">
    <property type="protein sequence ID" value="SNY49730.1"/>
    <property type="molecule type" value="Genomic_DNA"/>
</dbReference>
<keyword evidence="1" id="KW-0812">Transmembrane</keyword>
<keyword evidence="4" id="KW-1185">Reference proteome</keyword>
<dbReference type="SUPFAM" id="SSF49879">
    <property type="entry name" value="SMAD/FHA domain"/>
    <property type="match status" value="1"/>
</dbReference>
<organism evidence="3 4">
    <name type="scientific">Arsukibacterium tuosuense</name>
    <dbReference type="NCBI Taxonomy" id="1323745"/>
    <lineage>
        <taxon>Bacteria</taxon>
        <taxon>Pseudomonadati</taxon>
        <taxon>Pseudomonadota</taxon>
        <taxon>Gammaproteobacteria</taxon>
        <taxon>Chromatiales</taxon>
        <taxon>Chromatiaceae</taxon>
        <taxon>Arsukibacterium</taxon>
    </lineage>
</organism>
<feature type="transmembrane region" description="Helical" evidence="1">
    <location>
        <begin position="249"/>
        <end position="267"/>
    </location>
</feature>
<protein>
    <submittedName>
        <fullName evidence="3">FHA domain protein</fullName>
    </submittedName>
</protein>
<dbReference type="Proteomes" id="UP000219353">
    <property type="component" value="Unassembled WGS sequence"/>
</dbReference>
<feature type="transmembrane region" description="Helical" evidence="1">
    <location>
        <begin position="189"/>
        <end position="210"/>
    </location>
</feature>
<proteinExistence type="predicted"/>
<dbReference type="CDD" id="cd00060">
    <property type="entry name" value="FHA"/>
    <property type="match status" value="1"/>
</dbReference>
<sequence>MAILIELLNSQGRVTERHKFSQPQISLGRGYNNDIILLDPHSCAEHAILTLNEQQQWQLTDMDSVNGVHNQRGQRVSQQPITQSGQEFTLGKQRLRILFSDHPVAATQPLHATERLFQLLSSPWLLLGAILLVALSLGYEFWLSGIGEDSQWHKQLLLIPFILLMFALWPILLAVWARFTGREPRLRPQLALTFSLLVVWACWDIVLALLNFNHNNSILTQGLSYLLPTVMLLAFFWLSFALMSIQRRWLHIGLTLLLSGIYWLYPWTQQTDRHYSPQYQYQLLPQAWLMRQPATTERLLEQSDSLFVETAAEAGQARVKKAAKQASVE</sequence>
<dbReference type="InterPro" id="IPR000253">
    <property type="entry name" value="FHA_dom"/>
</dbReference>
<evidence type="ECO:0000313" key="4">
    <source>
        <dbReference type="Proteomes" id="UP000219353"/>
    </source>
</evidence>
<evidence type="ECO:0000259" key="2">
    <source>
        <dbReference type="PROSITE" id="PS50006"/>
    </source>
</evidence>
<dbReference type="Gene3D" id="2.60.200.20">
    <property type="match status" value="1"/>
</dbReference>
<accession>A0A285INY7</accession>